<sequence>MEVSCGACIKRCPVNAISENGHDKVKVDAHNEFGVSQCSLCQTKVPCEFKNPIR</sequence>
<evidence type="ECO:0000313" key="4">
    <source>
        <dbReference type="Proteomes" id="UP000265930"/>
    </source>
</evidence>
<accession>A0A399IRL6</accession>
<dbReference type="OrthoDB" id="9810688at2"/>
<dbReference type="Proteomes" id="UP000265930">
    <property type="component" value="Unassembled WGS sequence"/>
</dbReference>
<name>A0A399IRL6_9CLOT</name>
<evidence type="ECO:0000313" key="2">
    <source>
        <dbReference type="EMBL" id="MVX64480.1"/>
    </source>
</evidence>
<dbReference type="EMBL" id="WSRQ01000017">
    <property type="protein sequence ID" value="MVX64480.1"/>
    <property type="molecule type" value="Genomic_DNA"/>
</dbReference>
<dbReference type="RefSeq" id="WP_119366615.1">
    <property type="nucleotide sequence ID" value="NZ_MZGT01000015.1"/>
</dbReference>
<dbReference type="AlphaFoldDB" id="A0A399IRL6"/>
<reference evidence="2" key="2">
    <citation type="submission" date="2019-12" db="EMBL/GenBank/DDBJ databases">
        <title>Microbes associate with the intestines of laboratory mice.</title>
        <authorList>
            <person name="Navarre W."/>
            <person name="Wong E."/>
        </authorList>
    </citation>
    <scope>NUCLEOTIDE SEQUENCE</scope>
    <source>
        <strain evidence="2">NM79_F5</strain>
    </source>
</reference>
<reference evidence="3 4" key="1">
    <citation type="submission" date="2018-08" db="EMBL/GenBank/DDBJ databases">
        <title>Genome of Clostridium chromiireducens C1, DSM12136.</title>
        <authorList>
            <person name="Xing M."/>
            <person name="Wei Y."/>
            <person name="Ang E.L."/>
            <person name="Zhao H."/>
            <person name="Zhang Y."/>
        </authorList>
    </citation>
    <scope>NUCLEOTIDE SEQUENCE [LARGE SCALE GENOMIC DNA]</scope>
    <source>
        <strain evidence="3 4">C1</strain>
    </source>
</reference>
<dbReference type="PROSITE" id="PS51379">
    <property type="entry name" value="4FE4S_FER_2"/>
    <property type="match status" value="1"/>
</dbReference>
<dbReference type="SUPFAM" id="SSF54862">
    <property type="entry name" value="4Fe-4S ferredoxins"/>
    <property type="match status" value="1"/>
</dbReference>
<dbReference type="Pfam" id="PF00037">
    <property type="entry name" value="Fer4"/>
    <property type="match status" value="1"/>
</dbReference>
<evidence type="ECO:0000259" key="1">
    <source>
        <dbReference type="PROSITE" id="PS51379"/>
    </source>
</evidence>
<dbReference type="EMBL" id="QXDJ01000002">
    <property type="protein sequence ID" value="RII35693.1"/>
    <property type="molecule type" value="Genomic_DNA"/>
</dbReference>
<proteinExistence type="predicted"/>
<comment type="caution">
    <text evidence="3">The sequence shown here is derived from an EMBL/GenBank/DDBJ whole genome shotgun (WGS) entry which is preliminary data.</text>
</comment>
<dbReference type="Gene3D" id="3.30.70.20">
    <property type="match status" value="1"/>
</dbReference>
<dbReference type="Proteomes" id="UP000656077">
    <property type="component" value="Unassembled WGS sequence"/>
</dbReference>
<feature type="domain" description="4Fe-4S ferredoxin-type" evidence="1">
    <location>
        <begin position="1"/>
        <end position="22"/>
    </location>
</feature>
<dbReference type="InterPro" id="IPR017896">
    <property type="entry name" value="4Fe4S_Fe-S-bd"/>
</dbReference>
<gene>
    <name evidence="3" type="ORF">D2A34_11015</name>
    <name evidence="2" type="ORF">GKZ28_12340</name>
</gene>
<organism evidence="3 4">
    <name type="scientific">Clostridium chromiireducens</name>
    <dbReference type="NCBI Taxonomy" id="225345"/>
    <lineage>
        <taxon>Bacteria</taxon>
        <taxon>Bacillati</taxon>
        <taxon>Bacillota</taxon>
        <taxon>Clostridia</taxon>
        <taxon>Eubacteriales</taxon>
        <taxon>Clostridiaceae</taxon>
        <taxon>Clostridium</taxon>
    </lineage>
</organism>
<evidence type="ECO:0000313" key="3">
    <source>
        <dbReference type="EMBL" id="RII35693.1"/>
    </source>
</evidence>
<protein>
    <recommendedName>
        <fullName evidence="1">4Fe-4S ferredoxin-type domain-containing protein</fullName>
    </recommendedName>
</protein>